<dbReference type="Pfam" id="PF00004">
    <property type="entry name" value="AAA"/>
    <property type="match status" value="1"/>
</dbReference>
<dbReference type="Gene3D" id="1.10.8.60">
    <property type="match status" value="1"/>
</dbReference>
<evidence type="ECO:0000313" key="7">
    <source>
        <dbReference type="EMBL" id="PVU89767.1"/>
    </source>
</evidence>
<feature type="domain" description="ATPase AAA-type core" evidence="5">
    <location>
        <begin position="50"/>
        <end position="142"/>
    </location>
</feature>
<comment type="similarity">
    <text evidence="1 4">Belongs to the AAA ATPase family.</text>
</comment>
<evidence type="ECO:0000259" key="6">
    <source>
        <dbReference type="Pfam" id="PF17862"/>
    </source>
</evidence>
<dbReference type="PANTHER" id="PTHR23077">
    <property type="entry name" value="AAA-FAMILY ATPASE"/>
    <property type="match status" value="1"/>
</dbReference>
<reference evidence="7 8" key="1">
    <citation type="journal article" date="2018" name="MBio">
        <title>Comparative Genomics Reveals the Core Gene Toolbox for the Fungus-Insect Symbiosis.</title>
        <authorList>
            <person name="Wang Y."/>
            <person name="Stata M."/>
            <person name="Wang W."/>
            <person name="Stajich J.E."/>
            <person name="White M.M."/>
            <person name="Moncalvo J.M."/>
        </authorList>
    </citation>
    <scope>NUCLEOTIDE SEQUENCE [LARGE SCALE GENOMIC DNA]</scope>
    <source>
        <strain evidence="7 8">AUS-77-4</strain>
    </source>
</reference>
<dbReference type="EMBL" id="MBFT01000523">
    <property type="protein sequence ID" value="PVU89767.1"/>
    <property type="molecule type" value="Genomic_DNA"/>
</dbReference>
<dbReference type="InterPro" id="IPR027417">
    <property type="entry name" value="P-loop_NTPase"/>
</dbReference>
<feature type="domain" description="AAA ATPase AAA+ lid" evidence="6">
    <location>
        <begin position="166"/>
        <end position="201"/>
    </location>
</feature>
<dbReference type="STRING" id="61424.A0A2T9YBP9"/>
<dbReference type="GO" id="GO:0016887">
    <property type="term" value="F:ATP hydrolysis activity"/>
    <property type="evidence" value="ECO:0007669"/>
    <property type="project" value="InterPro"/>
</dbReference>
<proteinExistence type="inferred from homology"/>
<dbReference type="InterPro" id="IPR003959">
    <property type="entry name" value="ATPase_AAA_core"/>
</dbReference>
<evidence type="ECO:0000259" key="5">
    <source>
        <dbReference type="Pfam" id="PF00004"/>
    </source>
</evidence>
<keyword evidence="8" id="KW-1185">Reference proteome</keyword>
<dbReference type="AlphaFoldDB" id="A0A2T9YBP9"/>
<evidence type="ECO:0000256" key="3">
    <source>
        <dbReference type="ARBA" id="ARBA00022840"/>
    </source>
</evidence>
<accession>A0A2T9YBP9</accession>
<evidence type="ECO:0000256" key="4">
    <source>
        <dbReference type="RuleBase" id="RU003651"/>
    </source>
</evidence>
<organism evidence="7 8">
    <name type="scientific">Furculomyces boomerangus</name>
    <dbReference type="NCBI Taxonomy" id="61424"/>
    <lineage>
        <taxon>Eukaryota</taxon>
        <taxon>Fungi</taxon>
        <taxon>Fungi incertae sedis</taxon>
        <taxon>Zoopagomycota</taxon>
        <taxon>Kickxellomycotina</taxon>
        <taxon>Harpellomycetes</taxon>
        <taxon>Harpellales</taxon>
        <taxon>Harpellaceae</taxon>
        <taxon>Furculomyces</taxon>
    </lineage>
</organism>
<dbReference type="Proteomes" id="UP000245699">
    <property type="component" value="Unassembled WGS sequence"/>
</dbReference>
<evidence type="ECO:0008006" key="9">
    <source>
        <dbReference type="Google" id="ProtNLM"/>
    </source>
</evidence>
<dbReference type="GO" id="GO:0005524">
    <property type="term" value="F:ATP binding"/>
    <property type="evidence" value="ECO:0007669"/>
    <property type="project" value="UniProtKB-KW"/>
</dbReference>
<protein>
    <recommendedName>
        <fullName evidence="9">ATPase AAA-type core domain-containing protein</fullName>
    </recommendedName>
</protein>
<evidence type="ECO:0000256" key="1">
    <source>
        <dbReference type="ARBA" id="ARBA00006914"/>
    </source>
</evidence>
<sequence>MDIEKLASFVAKRTLGYSLGDMLKLLKGVISQVIFSEEEDTQNIETLLEMFEYLGESELYIRRLFKSANNSCLLIENLDAISANRKSEASNSVETRVLSSLLNELDGISIKKNIIVIATTNKIENVDDALKRSGRFDKLVSLDMPLEEDRKDICLLLARKIPINPNINFDQIASMTNGYSGAKLVLLYREACYEAIRESKRNKLGNFHFTLWNKLLQSLPLYW</sequence>
<dbReference type="PANTHER" id="PTHR23077:SF171">
    <property type="entry name" value="NUCLEAR VALOSIN-CONTAINING PROTEIN-LIKE"/>
    <property type="match status" value="1"/>
</dbReference>
<gene>
    <name evidence="7" type="ORF">BB559_004953</name>
</gene>
<dbReference type="PROSITE" id="PS00674">
    <property type="entry name" value="AAA"/>
    <property type="match status" value="1"/>
</dbReference>
<dbReference type="SUPFAM" id="SSF52540">
    <property type="entry name" value="P-loop containing nucleoside triphosphate hydrolases"/>
    <property type="match status" value="1"/>
</dbReference>
<dbReference type="InterPro" id="IPR041569">
    <property type="entry name" value="AAA_lid_3"/>
</dbReference>
<dbReference type="OrthoDB" id="5421at2759"/>
<dbReference type="Pfam" id="PF17862">
    <property type="entry name" value="AAA_lid_3"/>
    <property type="match status" value="1"/>
</dbReference>
<dbReference type="Gene3D" id="3.40.50.300">
    <property type="entry name" value="P-loop containing nucleotide triphosphate hydrolases"/>
    <property type="match status" value="1"/>
</dbReference>
<keyword evidence="2 4" id="KW-0547">Nucleotide-binding</keyword>
<evidence type="ECO:0000256" key="2">
    <source>
        <dbReference type="ARBA" id="ARBA00022741"/>
    </source>
</evidence>
<dbReference type="InterPro" id="IPR050168">
    <property type="entry name" value="AAA_ATPase_domain"/>
</dbReference>
<keyword evidence="3 4" id="KW-0067">ATP-binding</keyword>
<evidence type="ECO:0000313" key="8">
    <source>
        <dbReference type="Proteomes" id="UP000245699"/>
    </source>
</evidence>
<name>A0A2T9YBP9_9FUNG</name>
<comment type="caution">
    <text evidence="7">The sequence shown here is derived from an EMBL/GenBank/DDBJ whole genome shotgun (WGS) entry which is preliminary data.</text>
</comment>
<dbReference type="InterPro" id="IPR003960">
    <property type="entry name" value="ATPase_AAA_CS"/>
</dbReference>